<keyword evidence="2" id="KW-1185">Reference proteome</keyword>
<evidence type="ECO:0000313" key="1">
    <source>
        <dbReference type="EMBL" id="MBC6993789.1"/>
    </source>
</evidence>
<dbReference type="Pfam" id="PF13707">
    <property type="entry name" value="RloB"/>
    <property type="match status" value="1"/>
</dbReference>
<dbReference type="AlphaFoldDB" id="A0A923T7P9"/>
<dbReference type="RefSeq" id="WP_187465888.1">
    <property type="nucleotide sequence ID" value="NZ_JACSIT010000078.1"/>
</dbReference>
<dbReference type="InterPro" id="IPR025591">
    <property type="entry name" value="RloB"/>
</dbReference>
<dbReference type="EMBL" id="JACSIT010000078">
    <property type="protein sequence ID" value="MBC6993789.1"/>
    <property type="molecule type" value="Genomic_DNA"/>
</dbReference>
<organism evidence="1 2">
    <name type="scientific">Neolewinella lacunae</name>
    <dbReference type="NCBI Taxonomy" id="1517758"/>
    <lineage>
        <taxon>Bacteria</taxon>
        <taxon>Pseudomonadati</taxon>
        <taxon>Bacteroidota</taxon>
        <taxon>Saprospiria</taxon>
        <taxon>Saprospirales</taxon>
        <taxon>Lewinellaceae</taxon>
        <taxon>Neolewinella</taxon>
    </lineage>
</organism>
<name>A0A923T7P9_9BACT</name>
<comment type="caution">
    <text evidence="1">The sequence shown here is derived from an EMBL/GenBank/DDBJ whole genome shotgun (WGS) entry which is preliminary data.</text>
</comment>
<proteinExistence type="predicted"/>
<dbReference type="Proteomes" id="UP000650081">
    <property type="component" value="Unassembled WGS sequence"/>
</dbReference>
<protein>
    <submittedName>
        <fullName evidence="1">RloB domain-containing protein</fullName>
    </submittedName>
</protein>
<gene>
    <name evidence="1" type="ORF">H9S92_06435</name>
</gene>
<reference evidence="1" key="1">
    <citation type="submission" date="2020-08" db="EMBL/GenBank/DDBJ databases">
        <title>Lewinella bacteria from marine environments.</title>
        <authorList>
            <person name="Zhong Y."/>
        </authorList>
    </citation>
    <scope>NUCLEOTIDE SEQUENCE</scope>
    <source>
        <strain evidence="1">KCTC 42187</strain>
    </source>
</reference>
<sequence>MFYLVGEGENTEKFYFESFSVPGVLKVDYKHYKLSTRQLVEKAIANSEGKSYTEVWVVFDLDYNPARGDEQYAEFADAIQYAKKHGVKVAYSIDSFEIWFRLHYENVTTRIARQQLYADLSQRWETDYEQFGKEAASALDIANRLEEDPSASREEAINRAKSLHDEYQDYPYKDQPSITTVYRLVHNLITREKKERYE</sequence>
<accession>A0A923T7P9</accession>
<evidence type="ECO:0000313" key="2">
    <source>
        <dbReference type="Proteomes" id="UP000650081"/>
    </source>
</evidence>